<proteinExistence type="predicted"/>
<keyword evidence="2" id="KW-1185">Reference proteome</keyword>
<reference evidence="1 2" key="1">
    <citation type="journal article" date="2019" name="Sci. Rep.">
        <title>Orb-weaving spider Araneus ventricosus genome elucidates the spidroin gene catalogue.</title>
        <authorList>
            <person name="Kono N."/>
            <person name="Nakamura H."/>
            <person name="Ohtoshi R."/>
            <person name="Moran D.A.P."/>
            <person name="Shinohara A."/>
            <person name="Yoshida Y."/>
            <person name="Fujiwara M."/>
            <person name="Mori M."/>
            <person name="Tomita M."/>
            <person name="Arakawa K."/>
        </authorList>
    </citation>
    <scope>NUCLEOTIDE SEQUENCE [LARGE SCALE GENOMIC DNA]</scope>
</reference>
<comment type="caution">
    <text evidence="1">The sequence shown here is derived from an EMBL/GenBank/DDBJ whole genome shotgun (WGS) entry which is preliminary data.</text>
</comment>
<protein>
    <submittedName>
        <fullName evidence="1">Uncharacterized protein</fullName>
    </submittedName>
</protein>
<sequence>MQLLPPLLSSSLFFSHPERKLFLITAVGNEEKEADGKENYCWTSLLFRRRIRRREGTSATRPSGHLHLDLWVSGAGNHNPMVFEQTGLGYGIESAALRESGTPCGYRKEAGKKKSLNGHFPYSGLENKCN</sequence>
<evidence type="ECO:0000313" key="2">
    <source>
        <dbReference type="Proteomes" id="UP000499080"/>
    </source>
</evidence>
<organism evidence="1 2">
    <name type="scientific">Araneus ventricosus</name>
    <name type="common">Orbweaver spider</name>
    <name type="synonym">Epeira ventricosa</name>
    <dbReference type="NCBI Taxonomy" id="182803"/>
    <lineage>
        <taxon>Eukaryota</taxon>
        <taxon>Metazoa</taxon>
        <taxon>Ecdysozoa</taxon>
        <taxon>Arthropoda</taxon>
        <taxon>Chelicerata</taxon>
        <taxon>Arachnida</taxon>
        <taxon>Araneae</taxon>
        <taxon>Araneomorphae</taxon>
        <taxon>Entelegynae</taxon>
        <taxon>Araneoidea</taxon>
        <taxon>Araneidae</taxon>
        <taxon>Araneus</taxon>
    </lineage>
</organism>
<dbReference type="EMBL" id="BGPR01000784">
    <property type="protein sequence ID" value="GBM35379.1"/>
    <property type="molecule type" value="Genomic_DNA"/>
</dbReference>
<gene>
    <name evidence="1" type="ORF">AVEN_181487_1</name>
</gene>
<accession>A0A4Y2F4A3</accession>
<dbReference type="AlphaFoldDB" id="A0A4Y2F4A3"/>
<evidence type="ECO:0000313" key="1">
    <source>
        <dbReference type="EMBL" id="GBM35379.1"/>
    </source>
</evidence>
<dbReference type="Proteomes" id="UP000499080">
    <property type="component" value="Unassembled WGS sequence"/>
</dbReference>
<name>A0A4Y2F4A3_ARAVE</name>